<keyword evidence="2" id="KW-0812">Transmembrane</keyword>
<organism evidence="3 4">
    <name type="scientific">Segetibacter aerophilus</name>
    <dbReference type="NCBI Taxonomy" id="670293"/>
    <lineage>
        <taxon>Bacteria</taxon>
        <taxon>Pseudomonadati</taxon>
        <taxon>Bacteroidota</taxon>
        <taxon>Chitinophagia</taxon>
        <taxon>Chitinophagales</taxon>
        <taxon>Chitinophagaceae</taxon>
        <taxon>Segetibacter</taxon>
    </lineage>
</organism>
<dbReference type="OrthoDB" id="1489065at2"/>
<dbReference type="GO" id="GO:0005886">
    <property type="term" value="C:plasma membrane"/>
    <property type="evidence" value="ECO:0007669"/>
    <property type="project" value="TreeGrafter"/>
</dbReference>
<evidence type="ECO:0000313" key="3">
    <source>
        <dbReference type="EMBL" id="GEO11462.1"/>
    </source>
</evidence>
<name>A0A512BHM1_9BACT</name>
<gene>
    <name evidence="3" type="ORF">SAE01_39580</name>
</gene>
<dbReference type="RefSeq" id="WP_147205568.1">
    <property type="nucleotide sequence ID" value="NZ_BJYT01000022.1"/>
</dbReference>
<keyword evidence="2" id="KW-0472">Membrane</keyword>
<dbReference type="GO" id="GO:0090313">
    <property type="term" value="P:regulation of protein targeting to membrane"/>
    <property type="evidence" value="ECO:0007669"/>
    <property type="project" value="TreeGrafter"/>
</dbReference>
<evidence type="ECO:0000313" key="4">
    <source>
        <dbReference type="Proteomes" id="UP000321513"/>
    </source>
</evidence>
<evidence type="ECO:0000256" key="1">
    <source>
        <dbReference type="SAM" id="MobiDB-lite"/>
    </source>
</evidence>
<feature type="transmembrane region" description="Helical" evidence="2">
    <location>
        <begin position="12"/>
        <end position="32"/>
    </location>
</feature>
<protein>
    <recommendedName>
        <fullName evidence="5">AsmA-like C-terminal domain-containing protein</fullName>
    </recommendedName>
</protein>
<reference evidence="3 4" key="1">
    <citation type="submission" date="2019-07" db="EMBL/GenBank/DDBJ databases">
        <title>Whole genome shotgun sequence of Segetibacter aerophilus NBRC 106135.</title>
        <authorList>
            <person name="Hosoyama A."/>
            <person name="Uohara A."/>
            <person name="Ohji S."/>
            <person name="Ichikawa N."/>
        </authorList>
    </citation>
    <scope>NUCLEOTIDE SEQUENCE [LARGE SCALE GENOMIC DNA]</scope>
    <source>
        <strain evidence="3 4">NBRC 106135</strain>
    </source>
</reference>
<dbReference type="Proteomes" id="UP000321513">
    <property type="component" value="Unassembled WGS sequence"/>
</dbReference>
<dbReference type="PANTHER" id="PTHR30441">
    <property type="entry name" value="DUF748 DOMAIN-CONTAINING PROTEIN"/>
    <property type="match status" value="1"/>
</dbReference>
<proteinExistence type="predicted"/>
<dbReference type="PANTHER" id="PTHR30441:SF8">
    <property type="entry name" value="DUF748 DOMAIN-CONTAINING PROTEIN"/>
    <property type="match status" value="1"/>
</dbReference>
<evidence type="ECO:0008006" key="5">
    <source>
        <dbReference type="Google" id="ProtNLM"/>
    </source>
</evidence>
<feature type="region of interest" description="Disordered" evidence="1">
    <location>
        <begin position="768"/>
        <end position="799"/>
    </location>
</feature>
<comment type="caution">
    <text evidence="3">The sequence shown here is derived from an EMBL/GenBank/DDBJ whole genome shotgun (WGS) entry which is preliminary data.</text>
</comment>
<evidence type="ECO:0000256" key="2">
    <source>
        <dbReference type="SAM" id="Phobius"/>
    </source>
</evidence>
<sequence>MKKFLRYTLKGLAIFFGVLVLVYTVAYVYIVAKKKDIISQIKEQVADKLNGEVQIGDISLGFLAQFPRISIKLENVSIKDTLFNQHKHPFFEAQRVYASIGVVNLIKRNNPLNAIQIENGNLYVYTDTSGYTNSYLLAPKSATGKVDKPSTAKTEIQSVKFINVRLILDDKRKKKLYDFAVKKVTCRINNSDSLLTLKTSNNILIHNFALNTDFGSYVHETQMDGNFSVAFIKSRKQLNFENIEIRFKNHPFTLSGTFSFTQAPTFALKISTKDINYEEAKALLTPKIATALSLVKIEKPVDEVFADISGPLNGGDPLVNIKWKLEDNNVQSPFASFADCSLEGSFTNELIAGLPRKDPNSRLQFHNFKGDFEGLKVTSENIYIDNLVYPMINADIKTNFNLTQLNSLLGSRTLDLHEGKGLLDVTYSGPLAHNSNRNTALTGKLSFSDGVIMYHPRNLPMTNVSGNIIFKKTDVYVTEFKGNVQGNKLVMSGSGKNLLALMNTSPGKILLDWNIYSPSLNLNSLTSLFKQRASAARTSAGKSKLGSTAKNVDEIVDQANLRLNIKADKLSFNKFTASEVKASIGLINENWILNNVSLQHAGGSMSISGSLLAKNSRFYGSSIKVNMHNVDVNKVMYAFNDFGQDGISHENLRGKLTSTVDVTMNLDRDLKGTPQDIVGYVDFSLKQGALLNYAPMEKIQQVAFKKRNFSEIYFAELKDRLDIKNKEIFLHRMEIQSTVLTLYVEGIYSIVGTNTDIGIQIPLSNLKKRDGDYTPENKGADSKGGASIFVRGRPGPDGNVQFKLDLFKKLRKKDKDKDKDLQATDSTQVKP</sequence>
<dbReference type="AlphaFoldDB" id="A0A512BHM1"/>
<accession>A0A512BHM1</accession>
<keyword evidence="4" id="KW-1185">Reference proteome</keyword>
<dbReference type="EMBL" id="BJYT01000022">
    <property type="protein sequence ID" value="GEO11462.1"/>
    <property type="molecule type" value="Genomic_DNA"/>
</dbReference>
<keyword evidence="2" id="KW-1133">Transmembrane helix</keyword>
<dbReference type="InterPro" id="IPR052894">
    <property type="entry name" value="AsmA-related"/>
</dbReference>